<dbReference type="PANTHER" id="PTHR33280:SF1">
    <property type="entry name" value="LARGE RIBOSOMAL SUBUNIT PROTEIN BL31C"/>
    <property type="match status" value="1"/>
</dbReference>
<dbReference type="InterPro" id="IPR042105">
    <property type="entry name" value="Ribosomal_bL31_sf"/>
</dbReference>
<name>A0A3B0UQE3_9ZZZZ</name>
<reference evidence="3" key="1">
    <citation type="submission" date="2018-06" db="EMBL/GenBank/DDBJ databases">
        <authorList>
            <person name="Zhirakovskaya E."/>
        </authorList>
    </citation>
    <scope>NUCLEOTIDE SEQUENCE</scope>
</reference>
<dbReference type="PROSITE" id="PS01143">
    <property type="entry name" value="RIBOSOMAL_L31"/>
    <property type="match status" value="1"/>
</dbReference>
<proteinExistence type="predicted"/>
<dbReference type="PRINTS" id="PR01249">
    <property type="entry name" value="RIBOSOMALL31"/>
</dbReference>
<dbReference type="GO" id="GO:0006412">
    <property type="term" value="P:translation"/>
    <property type="evidence" value="ECO:0007669"/>
    <property type="project" value="InterPro"/>
</dbReference>
<dbReference type="NCBIfam" id="TIGR00105">
    <property type="entry name" value="L31"/>
    <property type="match status" value="1"/>
</dbReference>
<dbReference type="GO" id="GO:1990904">
    <property type="term" value="C:ribonucleoprotein complex"/>
    <property type="evidence" value="ECO:0007669"/>
    <property type="project" value="UniProtKB-KW"/>
</dbReference>
<evidence type="ECO:0000256" key="2">
    <source>
        <dbReference type="ARBA" id="ARBA00023274"/>
    </source>
</evidence>
<accession>A0A3B0UQE3</accession>
<gene>
    <name evidence="3" type="ORF">MNBD_CPR01-143</name>
</gene>
<dbReference type="NCBIfam" id="NF002462">
    <property type="entry name" value="PRK01678.1"/>
    <property type="match status" value="1"/>
</dbReference>
<dbReference type="EMBL" id="UOEV01000082">
    <property type="protein sequence ID" value="VAW33088.1"/>
    <property type="molecule type" value="Genomic_DNA"/>
</dbReference>
<evidence type="ECO:0000313" key="3">
    <source>
        <dbReference type="EMBL" id="VAW33088.1"/>
    </source>
</evidence>
<sequence length="84" mass="9667">MKKDIHPKNYRQVVFEDISSGAQFVIGSTIRTEETTTVKGKEYPKFTIEISSQSHPFYTGEDRTLDKTGRVERFRQRAAKAKKA</sequence>
<evidence type="ECO:0000256" key="1">
    <source>
        <dbReference type="ARBA" id="ARBA00022980"/>
    </source>
</evidence>
<dbReference type="Pfam" id="PF01197">
    <property type="entry name" value="Ribosomal_L31"/>
    <property type="match status" value="1"/>
</dbReference>
<dbReference type="SUPFAM" id="SSF143800">
    <property type="entry name" value="L28p-like"/>
    <property type="match status" value="1"/>
</dbReference>
<dbReference type="InterPro" id="IPR034704">
    <property type="entry name" value="Ribosomal_bL28/bL31-like_sf"/>
</dbReference>
<keyword evidence="1 3" id="KW-0689">Ribosomal protein</keyword>
<keyword evidence="2" id="KW-0687">Ribonucleoprotein</keyword>
<dbReference type="InterPro" id="IPR002150">
    <property type="entry name" value="Ribosomal_bL31"/>
</dbReference>
<organism evidence="3">
    <name type="scientific">hydrothermal vent metagenome</name>
    <dbReference type="NCBI Taxonomy" id="652676"/>
    <lineage>
        <taxon>unclassified sequences</taxon>
        <taxon>metagenomes</taxon>
        <taxon>ecological metagenomes</taxon>
    </lineage>
</organism>
<dbReference type="PANTHER" id="PTHR33280">
    <property type="entry name" value="50S RIBOSOMAL PROTEIN L31, CHLOROPLASTIC"/>
    <property type="match status" value="1"/>
</dbReference>
<dbReference type="GO" id="GO:0003735">
    <property type="term" value="F:structural constituent of ribosome"/>
    <property type="evidence" value="ECO:0007669"/>
    <property type="project" value="InterPro"/>
</dbReference>
<dbReference type="AlphaFoldDB" id="A0A3B0UQE3"/>
<protein>
    <submittedName>
        <fullName evidence="3">LSU ribosomal protein L31p @ LSU ribosomal protein L31p, zinc-independent</fullName>
    </submittedName>
</protein>
<dbReference type="GO" id="GO:0005840">
    <property type="term" value="C:ribosome"/>
    <property type="evidence" value="ECO:0007669"/>
    <property type="project" value="UniProtKB-KW"/>
</dbReference>
<dbReference type="Gene3D" id="4.10.830.30">
    <property type="entry name" value="Ribosomal protein L31"/>
    <property type="match status" value="1"/>
</dbReference>
<dbReference type="InterPro" id="IPR027493">
    <property type="entry name" value="Ribosomal_bL31_B"/>
</dbReference>